<keyword evidence="2" id="KW-1133">Transmembrane helix</keyword>
<feature type="transmembrane region" description="Helical" evidence="2">
    <location>
        <begin position="98"/>
        <end position="125"/>
    </location>
</feature>
<keyword evidence="3" id="KW-1185">Reference proteome</keyword>
<organism evidence="3 4">
    <name type="scientific">Trichoplusia ni</name>
    <name type="common">Cabbage looper</name>
    <dbReference type="NCBI Taxonomy" id="7111"/>
    <lineage>
        <taxon>Eukaryota</taxon>
        <taxon>Metazoa</taxon>
        <taxon>Ecdysozoa</taxon>
        <taxon>Arthropoda</taxon>
        <taxon>Hexapoda</taxon>
        <taxon>Insecta</taxon>
        <taxon>Pterygota</taxon>
        <taxon>Neoptera</taxon>
        <taxon>Endopterygota</taxon>
        <taxon>Lepidoptera</taxon>
        <taxon>Glossata</taxon>
        <taxon>Ditrysia</taxon>
        <taxon>Noctuoidea</taxon>
        <taxon>Noctuidae</taxon>
        <taxon>Plusiinae</taxon>
        <taxon>Trichoplusia</taxon>
    </lineage>
</organism>
<feature type="compositionally biased region" description="Basic and acidic residues" evidence="1">
    <location>
        <begin position="217"/>
        <end position="226"/>
    </location>
</feature>
<reference evidence="4" key="1">
    <citation type="submission" date="2025-08" db="UniProtKB">
        <authorList>
            <consortium name="RefSeq"/>
        </authorList>
    </citation>
    <scope>IDENTIFICATION</scope>
</reference>
<name>A0A7E5WMJ9_TRINI</name>
<accession>A0A7E5WMJ9</accession>
<dbReference type="OrthoDB" id="7453674at2759"/>
<dbReference type="InParanoid" id="A0A7E5WMJ9"/>
<dbReference type="Proteomes" id="UP000322000">
    <property type="component" value="Chromosome 20"/>
</dbReference>
<dbReference type="AlphaFoldDB" id="A0A7E5WMJ9"/>
<evidence type="ECO:0000256" key="1">
    <source>
        <dbReference type="SAM" id="MobiDB-lite"/>
    </source>
</evidence>
<dbReference type="GeneID" id="113503963"/>
<proteinExistence type="predicted"/>
<evidence type="ECO:0000313" key="3">
    <source>
        <dbReference type="Proteomes" id="UP000322000"/>
    </source>
</evidence>
<evidence type="ECO:0000313" key="4">
    <source>
        <dbReference type="RefSeq" id="XP_026741909.1"/>
    </source>
</evidence>
<gene>
    <name evidence="4" type="primary">LOC113503963</name>
</gene>
<feature type="transmembrane region" description="Helical" evidence="2">
    <location>
        <begin position="145"/>
        <end position="166"/>
    </location>
</feature>
<evidence type="ECO:0000256" key="2">
    <source>
        <dbReference type="SAM" id="Phobius"/>
    </source>
</evidence>
<sequence>MRVELPEFKRCICCVPLRYGLVFWGYFRFTNTNYPFQIQIIASFYSNVETIQLATEKEYTSFRFIVTCITIALDSIDFVINIIFIIGAHKKNVLLLKIYFYFSFGEFIIFCLLVIAIAIFFIYIYHILNKYGLGHFSPYSTSWKLLTNLIMLTGIILIQGYILLLVRSEIKKLSSNCQFRFVNNAAESDCMMQLEEGVENGGEGTKKGGEGIESEEEVKNDLIERN</sequence>
<feature type="transmembrane region" description="Helical" evidence="2">
    <location>
        <begin position="64"/>
        <end position="86"/>
    </location>
</feature>
<feature type="region of interest" description="Disordered" evidence="1">
    <location>
        <begin position="198"/>
        <end position="226"/>
    </location>
</feature>
<dbReference type="KEGG" id="tnl:113503963"/>
<keyword evidence="2" id="KW-0812">Transmembrane</keyword>
<dbReference type="RefSeq" id="XP_026741909.1">
    <property type="nucleotide sequence ID" value="XM_026886108.1"/>
</dbReference>
<keyword evidence="2" id="KW-0472">Membrane</keyword>
<protein>
    <submittedName>
        <fullName evidence="4">Uncharacterized protein LOC113503963</fullName>
    </submittedName>
</protein>